<dbReference type="GO" id="GO:0005634">
    <property type="term" value="C:nucleus"/>
    <property type="evidence" value="ECO:0007669"/>
    <property type="project" value="EnsemblFungi"/>
</dbReference>
<sequence length="351" mass="38094">MSAATSPASSSASSSSSTSSTSSSSASSTNGNQDVYMGPNLNVILTCPECKVFPPELVERFSEGDIVCGLCGLVLKDRLIDTRSEWRTFSNDDQNGDDPSRVGQAFNPLLDGDQLSTMISYSKENGKTSRDLSRTQSKSIVEKKDNLLQAAYSKISSLCDGFHLTKNVSDGAKEIYKLVNDERVLKGKSQESIMAASIFLACRKARVNRTFKEIWSLTNIPEKEIFKVFQIINKILLAKSQEGLIQNNAPPAKLTSAEDLIGRYCSNLGLTPQVANVAEHIAKKSKDVGVLAGKSPITVAAGSIYMAARVMKVPIETSMISNKIGVSGGTLKSSYKSLYEKRVEKKKRKPI</sequence>
<evidence type="ECO:0000313" key="13">
    <source>
        <dbReference type="EMBL" id="ODV98196.1"/>
    </source>
</evidence>
<feature type="domain" description="GATA-type" evidence="11">
    <location>
        <begin position="47"/>
        <end position="76"/>
    </location>
</feature>
<evidence type="ECO:0000256" key="3">
    <source>
        <dbReference type="ARBA" id="ARBA00022737"/>
    </source>
</evidence>
<dbReference type="GO" id="GO:0001113">
    <property type="term" value="P:transcription open complex formation at RNA polymerase II promoter"/>
    <property type="evidence" value="ECO:0007669"/>
    <property type="project" value="EnsemblFungi"/>
</dbReference>
<evidence type="ECO:0000256" key="1">
    <source>
        <dbReference type="ARBA" id="ARBA00010857"/>
    </source>
</evidence>
<dbReference type="InterPro" id="IPR013763">
    <property type="entry name" value="Cyclin-like_dom"/>
</dbReference>
<dbReference type="Pfam" id="PF00382">
    <property type="entry name" value="TFIIB"/>
    <property type="match status" value="2"/>
</dbReference>
<dbReference type="GO" id="GO:0001139">
    <property type="term" value="F:RNA polymerase II complex recruiting activity"/>
    <property type="evidence" value="ECO:0007669"/>
    <property type="project" value="EnsemblFungi"/>
</dbReference>
<dbReference type="InterPro" id="IPR013150">
    <property type="entry name" value="TFIIB_cyclin"/>
</dbReference>
<gene>
    <name evidence="13" type="ORF">PACTADRAFT_683</name>
</gene>
<dbReference type="STRING" id="669874.A0A1E4U2G2"/>
<evidence type="ECO:0000256" key="7">
    <source>
        <dbReference type="ARBA" id="ARBA00056616"/>
    </source>
</evidence>
<name>A0A1E4U2G2_PACTA</name>
<comment type="function">
    <text evidence="7">General factor that plays a major role in the activation of eukaryotic genes transcribed by RNA polymerase II.</text>
</comment>
<evidence type="ECO:0000256" key="2">
    <source>
        <dbReference type="ARBA" id="ARBA00013932"/>
    </source>
</evidence>
<dbReference type="SMART" id="SM00385">
    <property type="entry name" value="CYCLIN"/>
    <property type="match status" value="2"/>
</dbReference>
<feature type="domain" description="TFIIB-type" evidence="12">
    <location>
        <begin position="43"/>
        <end position="76"/>
    </location>
</feature>
<keyword evidence="9" id="KW-0862">Zinc</keyword>
<dbReference type="GO" id="GO:0097550">
    <property type="term" value="C:transcription preinitiation complex"/>
    <property type="evidence" value="ECO:0007669"/>
    <property type="project" value="EnsemblFungi"/>
</dbReference>
<comment type="subunit">
    <text evidence="8">Associates with TFIID-IIA (DA complex) to form TFIID-IIA-IIB (DAB-complex) which is then recognized by polymerase II.</text>
</comment>
<comment type="similarity">
    <text evidence="1">Belongs to the TFIIB family.</text>
</comment>
<evidence type="ECO:0000256" key="8">
    <source>
        <dbReference type="ARBA" id="ARBA00066213"/>
    </source>
</evidence>
<dbReference type="Gene3D" id="1.10.472.10">
    <property type="entry name" value="Cyclin-like"/>
    <property type="match status" value="1"/>
</dbReference>
<dbReference type="Gene3D" id="1.10.472.170">
    <property type="match status" value="1"/>
</dbReference>
<evidence type="ECO:0000313" key="14">
    <source>
        <dbReference type="Proteomes" id="UP000094236"/>
    </source>
</evidence>
<dbReference type="SUPFAM" id="SSF57783">
    <property type="entry name" value="Zinc beta-ribbon"/>
    <property type="match status" value="1"/>
</dbReference>
<dbReference type="GO" id="GO:0006355">
    <property type="term" value="P:regulation of DNA-templated transcription"/>
    <property type="evidence" value="ECO:0007669"/>
    <property type="project" value="InterPro"/>
</dbReference>
<dbReference type="PROSITE" id="PS50114">
    <property type="entry name" value="GATA_ZN_FINGER_2"/>
    <property type="match status" value="1"/>
</dbReference>
<dbReference type="PROSITE" id="PS00782">
    <property type="entry name" value="TFIIB"/>
    <property type="match status" value="2"/>
</dbReference>
<keyword evidence="4" id="KW-0805">Transcription regulation</keyword>
<feature type="region of interest" description="Disordered" evidence="10">
    <location>
        <begin position="1"/>
        <end position="33"/>
    </location>
</feature>
<evidence type="ECO:0000256" key="10">
    <source>
        <dbReference type="SAM" id="MobiDB-lite"/>
    </source>
</evidence>
<dbReference type="InterPro" id="IPR036915">
    <property type="entry name" value="Cyclin-like_sf"/>
</dbReference>
<dbReference type="InterPro" id="IPR013137">
    <property type="entry name" value="Znf_TFIIB"/>
</dbReference>
<dbReference type="PANTHER" id="PTHR11618:SF13">
    <property type="entry name" value="TRANSCRIPTION INITIATION FACTOR IIB"/>
    <property type="match status" value="1"/>
</dbReference>
<dbReference type="OrthoDB" id="25790at2759"/>
<evidence type="ECO:0000256" key="9">
    <source>
        <dbReference type="PROSITE-ProRule" id="PRU00469"/>
    </source>
</evidence>
<dbReference type="Proteomes" id="UP000094236">
    <property type="component" value="Unassembled WGS sequence"/>
</dbReference>
<keyword evidence="5" id="KW-0804">Transcription</keyword>
<dbReference type="InterPro" id="IPR000679">
    <property type="entry name" value="Znf_GATA"/>
</dbReference>
<keyword evidence="9" id="KW-0863">Zinc-finger</keyword>
<keyword evidence="9" id="KW-0479">Metal-binding</keyword>
<dbReference type="InterPro" id="IPR000812">
    <property type="entry name" value="TFIIB"/>
</dbReference>
<evidence type="ECO:0000256" key="4">
    <source>
        <dbReference type="ARBA" id="ARBA00023015"/>
    </source>
</evidence>
<evidence type="ECO:0000259" key="11">
    <source>
        <dbReference type="PROSITE" id="PS50114"/>
    </source>
</evidence>
<dbReference type="FunFam" id="1.10.472.170:FF:000001">
    <property type="entry name" value="Transcription initiation factor IIB"/>
    <property type="match status" value="1"/>
</dbReference>
<evidence type="ECO:0000256" key="6">
    <source>
        <dbReference type="ARBA" id="ARBA00031706"/>
    </source>
</evidence>
<evidence type="ECO:0000259" key="12">
    <source>
        <dbReference type="PROSITE" id="PS51134"/>
    </source>
</evidence>
<dbReference type="PRINTS" id="PR00685">
    <property type="entry name" value="TIFACTORIIB"/>
</dbReference>
<dbReference type="EMBL" id="KV454011">
    <property type="protein sequence ID" value="ODV98196.1"/>
    <property type="molecule type" value="Genomic_DNA"/>
</dbReference>
<dbReference type="GO" id="GO:0008270">
    <property type="term" value="F:zinc ion binding"/>
    <property type="evidence" value="ECO:0007669"/>
    <property type="project" value="UniProtKB-KW"/>
</dbReference>
<keyword evidence="14" id="KW-1185">Reference proteome</keyword>
<evidence type="ECO:0000256" key="5">
    <source>
        <dbReference type="ARBA" id="ARBA00023163"/>
    </source>
</evidence>
<accession>A0A1E4U2G2</accession>
<dbReference type="Pfam" id="PF08271">
    <property type="entry name" value="Zn_Ribbon_TF"/>
    <property type="match status" value="1"/>
</dbReference>
<dbReference type="SUPFAM" id="SSF47954">
    <property type="entry name" value="Cyclin-like"/>
    <property type="match status" value="2"/>
</dbReference>
<dbReference type="GO" id="GO:0017025">
    <property type="term" value="F:TBP-class protein binding"/>
    <property type="evidence" value="ECO:0007669"/>
    <property type="project" value="EnsemblFungi"/>
</dbReference>
<proteinExistence type="inferred from homology"/>
<reference evidence="14" key="1">
    <citation type="submission" date="2016-05" db="EMBL/GenBank/DDBJ databases">
        <title>Comparative genomics of biotechnologically important yeasts.</title>
        <authorList>
            <consortium name="DOE Joint Genome Institute"/>
            <person name="Riley R."/>
            <person name="Haridas S."/>
            <person name="Wolfe K.H."/>
            <person name="Lopes M.R."/>
            <person name="Hittinger C.T."/>
            <person name="Goker M."/>
            <person name="Salamov A."/>
            <person name="Wisecaver J."/>
            <person name="Long T.M."/>
            <person name="Aerts A.L."/>
            <person name="Barry K."/>
            <person name="Choi C."/>
            <person name="Clum A."/>
            <person name="Coughlan A.Y."/>
            <person name="Deshpande S."/>
            <person name="Douglass A.P."/>
            <person name="Hanson S.J."/>
            <person name="Klenk H.-P."/>
            <person name="Labutti K."/>
            <person name="Lapidus A."/>
            <person name="Lindquist E."/>
            <person name="Lipzen A."/>
            <person name="Meier-Kolthoff J.P."/>
            <person name="Ohm R.A."/>
            <person name="Otillar R.P."/>
            <person name="Pangilinan J."/>
            <person name="Peng Y."/>
            <person name="Rokas A."/>
            <person name="Rosa C.A."/>
            <person name="Scheuner C."/>
            <person name="Sibirny A.A."/>
            <person name="Slot J.C."/>
            <person name="Stielow J.B."/>
            <person name="Sun H."/>
            <person name="Kurtzman C.P."/>
            <person name="Blackwell M."/>
            <person name="Grigoriev I.V."/>
            <person name="Jeffries T.W."/>
        </authorList>
    </citation>
    <scope>NUCLEOTIDE SEQUENCE [LARGE SCALE GENOMIC DNA]</scope>
    <source>
        <strain evidence="14">NRRL Y-2460</strain>
    </source>
</reference>
<dbReference type="AlphaFoldDB" id="A0A1E4U2G2"/>
<keyword evidence="3" id="KW-0677">Repeat</keyword>
<dbReference type="PANTHER" id="PTHR11618">
    <property type="entry name" value="TRANSCRIPTION INITIATION FACTOR IIB-RELATED"/>
    <property type="match status" value="1"/>
</dbReference>
<dbReference type="PROSITE" id="PS51134">
    <property type="entry name" value="ZF_TFIIB"/>
    <property type="match status" value="1"/>
</dbReference>
<dbReference type="GO" id="GO:0001174">
    <property type="term" value="P:transcriptional start site selection at RNA polymerase II promoter"/>
    <property type="evidence" value="ECO:0007669"/>
    <property type="project" value="EnsemblFungi"/>
</dbReference>
<dbReference type="GO" id="GO:0043565">
    <property type="term" value="F:sequence-specific DNA binding"/>
    <property type="evidence" value="ECO:0007669"/>
    <property type="project" value="InterPro"/>
</dbReference>
<protein>
    <recommendedName>
        <fullName evidence="2">Transcription initiation factor IIB</fullName>
    </recommendedName>
    <alternativeName>
        <fullName evidence="6">General transcription factor TFIIB</fullName>
    </alternativeName>
</protein>
<dbReference type="CDD" id="cd20551">
    <property type="entry name" value="CYCLIN_TFIIB_rpt1"/>
    <property type="match status" value="1"/>
</dbReference>
<organism evidence="13 14">
    <name type="scientific">Pachysolen tannophilus NRRL Y-2460</name>
    <dbReference type="NCBI Taxonomy" id="669874"/>
    <lineage>
        <taxon>Eukaryota</taxon>
        <taxon>Fungi</taxon>
        <taxon>Dikarya</taxon>
        <taxon>Ascomycota</taxon>
        <taxon>Saccharomycotina</taxon>
        <taxon>Pichiomycetes</taxon>
        <taxon>Pachysolenaceae</taxon>
        <taxon>Pachysolen</taxon>
    </lineage>
</organism>
<dbReference type="GO" id="GO:0016251">
    <property type="term" value="F:RNA polymerase II general transcription initiation factor activity"/>
    <property type="evidence" value="ECO:0007669"/>
    <property type="project" value="EnsemblFungi"/>
</dbReference>
<feature type="compositionally biased region" description="Low complexity" evidence="10">
    <location>
        <begin position="1"/>
        <end position="29"/>
    </location>
</feature>
<dbReference type="InterPro" id="IPR023486">
    <property type="entry name" value="TFIIB_CS"/>
</dbReference>